<dbReference type="Proteomes" id="UP000007838">
    <property type="component" value="Chromosome"/>
</dbReference>
<dbReference type="AlphaFoldDB" id="G8LHX8"/>
<reference evidence="2 3" key="1">
    <citation type="journal article" date="2011" name="Stand. Genomic Sci.">
        <title>Complete genome of the onion pathogen Enterobacter cloacae EcWSU1.</title>
        <authorList>
            <person name="Humann J.L."/>
            <person name="Wildung M."/>
            <person name="Cheng C.H."/>
            <person name="Lee T."/>
            <person name="Stewart J.E."/>
            <person name="Drew J.C."/>
            <person name="Triplett E.W."/>
            <person name="Main D."/>
            <person name="Schroeder B.K."/>
        </authorList>
    </citation>
    <scope>NUCLEOTIDE SEQUENCE [LARGE SCALE GENOMIC DNA]</scope>
    <source>
        <strain evidence="2 3">EcWSU1</strain>
    </source>
</reference>
<dbReference type="EMBL" id="CP002886">
    <property type="protein sequence ID" value="AEW74302.1"/>
    <property type="molecule type" value="Genomic_DNA"/>
</dbReference>
<evidence type="ECO:0000313" key="2">
    <source>
        <dbReference type="EMBL" id="AEW74302.1"/>
    </source>
</evidence>
<gene>
    <name evidence="2" type="ORF">EcWSU1_02871</name>
</gene>
<organism evidence="2 3">
    <name type="scientific">Enterobacter ludwigii</name>
    <dbReference type="NCBI Taxonomy" id="299767"/>
    <lineage>
        <taxon>Bacteria</taxon>
        <taxon>Pseudomonadati</taxon>
        <taxon>Pseudomonadota</taxon>
        <taxon>Gammaproteobacteria</taxon>
        <taxon>Enterobacterales</taxon>
        <taxon>Enterobacteriaceae</taxon>
        <taxon>Enterobacter</taxon>
        <taxon>Enterobacter cloacae complex</taxon>
    </lineage>
</organism>
<feature type="transmembrane region" description="Helical" evidence="1">
    <location>
        <begin position="21"/>
        <end position="40"/>
    </location>
</feature>
<proteinExistence type="predicted"/>
<evidence type="ECO:0000313" key="3">
    <source>
        <dbReference type="Proteomes" id="UP000007838"/>
    </source>
</evidence>
<accession>G8LHX8</accession>
<evidence type="ECO:0000256" key="1">
    <source>
        <dbReference type="SAM" id="Phobius"/>
    </source>
</evidence>
<keyword evidence="1" id="KW-1133">Transmembrane helix</keyword>
<dbReference type="HOGENOM" id="CLU_3183224_0_0_6"/>
<name>G8LHX8_9ENTR</name>
<sequence>MFYKDLFYTKAATECMMNKRLTQKITVLFSSVYFFVMHPVDLKRVI</sequence>
<keyword evidence="1" id="KW-0472">Membrane</keyword>
<dbReference type="KEGG" id="eec:EcWSU1_02871"/>
<keyword evidence="1" id="KW-0812">Transmembrane</keyword>
<protein>
    <submittedName>
        <fullName evidence="2">Uncharacterized protein</fullName>
    </submittedName>
</protein>